<protein>
    <recommendedName>
        <fullName evidence="3">histidine kinase</fullName>
        <ecNumber evidence="3">2.7.13.3</ecNumber>
    </recommendedName>
</protein>
<keyword evidence="9" id="KW-0902">Two-component regulatory system</keyword>
<evidence type="ECO:0000259" key="12">
    <source>
        <dbReference type="PROSITE" id="PS50885"/>
    </source>
</evidence>
<evidence type="ECO:0000256" key="6">
    <source>
        <dbReference type="ARBA" id="ARBA00022741"/>
    </source>
</evidence>
<evidence type="ECO:0000256" key="4">
    <source>
        <dbReference type="ARBA" id="ARBA00022553"/>
    </source>
</evidence>
<dbReference type="AlphaFoldDB" id="A0A2W7JBW9"/>
<dbReference type="Gene3D" id="6.10.340.10">
    <property type="match status" value="1"/>
</dbReference>
<evidence type="ECO:0000256" key="3">
    <source>
        <dbReference type="ARBA" id="ARBA00012438"/>
    </source>
</evidence>
<feature type="domain" description="Histidine kinase" evidence="11">
    <location>
        <begin position="388"/>
        <end position="595"/>
    </location>
</feature>
<dbReference type="OrthoDB" id="9815750at2"/>
<feature type="transmembrane region" description="Helical" evidence="10">
    <location>
        <begin position="40"/>
        <end position="62"/>
    </location>
</feature>
<dbReference type="SUPFAM" id="SSF158472">
    <property type="entry name" value="HAMP domain-like"/>
    <property type="match status" value="1"/>
</dbReference>
<keyword evidence="6" id="KW-0547">Nucleotide-binding</keyword>
<keyword evidence="8" id="KW-0067">ATP-binding</keyword>
<keyword evidence="10" id="KW-1133">Transmembrane helix</keyword>
<dbReference type="SUPFAM" id="SSF55874">
    <property type="entry name" value="ATPase domain of HSP90 chaperone/DNA topoisomerase II/histidine kinase"/>
    <property type="match status" value="1"/>
</dbReference>
<dbReference type="SMART" id="SM00304">
    <property type="entry name" value="HAMP"/>
    <property type="match status" value="1"/>
</dbReference>
<feature type="domain" description="HAMP" evidence="12">
    <location>
        <begin position="316"/>
        <end position="368"/>
    </location>
</feature>
<dbReference type="GO" id="GO:0016020">
    <property type="term" value="C:membrane"/>
    <property type="evidence" value="ECO:0007669"/>
    <property type="project" value="UniProtKB-SubCell"/>
</dbReference>
<dbReference type="SUPFAM" id="SSF47384">
    <property type="entry name" value="Homodimeric domain of signal transducing histidine kinase"/>
    <property type="match status" value="1"/>
</dbReference>
<dbReference type="PANTHER" id="PTHR43065">
    <property type="entry name" value="SENSOR HISTIDINE KINASE"/>
    <property type="match status" value="1"/>
</dbReference>
<dbReference type="Pfam" id="PF00512">
    <property type="entry name" value="HisKA"/>
    <property type="match status" value="1"/>
</dbReference>
<keyword evidence="5" id="KW-0808">Transferase</keyword>
<dbReference type="InterPro" id="IPR005467">
    <property type="entry name" value="His_kinase_dom"/>
</dbReference>
<dbReference type="Gene3D" id="1.10.287.130">
    <property type="match status" value="1"/>
</dbReference>
<dbReference type="Gene3D" id="3.30.565.10">
    <property type="entry name" value="Histidine kinase-like ATPase, C-terminal domain"/>
    <property type="match status" value="1"/>
</dbReference>
<accession>A0A2W7JBW9</accession>
<proteinExistence type="predicted"/>
<evidence type="ECO:0000256" key="1">
    <source>
        <dbReference type="ARBA" id="ARBA00000085"/>
    </source>
</evidence>
<dbReference type="SMART" id="SM00387">
    <property type="entry name" value="HATPase_c"/>
    <property type="match status" value="1"/>
</dbReference>
<comment type="caution">
    <text evidence="13">The sequence shown here is derived from an EMBL/GenBank/DDBJ whole genome shotgun (WGS) entry which is preliminary data.</text>
</comment>
<evidence type="ECO:0000256" key="2">
    <source>
        <dbReference type="ARBA" id="ARBA00004370"/>
    </source>
</evidence>
<dbReference type="Pfam" id="PF02518">
    <property type="entry name" value="HATPase_c"/>
    <property type="match status" value="1"/>
</dbReference>
<evidence type="ECO:0000259" key="11">
    <source>
        <dbReference type="PROSITE" id="PS50109"/>
    </source>
</evidence>
<dbReference type="PROSITE" id="PS50885">
    <property type="entry name" value="HAMP"/>
    <property type="match status" value="1"/>
</dbReference>
<dbReference type="InterPro" id="IPR003660">
    <property type="entry name" value="HAMP_dom"/>
</dbReference>
<dbReference type="PRINTS" id="PR00344">
    <property type="entry name" value="BCTRLSENSOR"/>
</dbReference>
<organism evidence="13 14">
    <name type="scientific">Humitalea rosea</name>
    <dbReference type="NCBI Taxonomy" id="990373"/>
    <lineage>
        <taxon>Bacteria</taxon>
        <taxon>Pseudomonadati</taxon>
        <taxon>Pseudomonadota</taxon>
        <taxon>Alphaproteobacteria</taxon>
        <taxon>Acetobacterales</taxon>
        <taxon>Roseomonadaceae</taxon>
        <taxon>Humitalea</taxon>
    </lineage>
</organism>
<dbReference type="RefSeq" id="WP_111396900.1">
    <property type="nucleotide sequence ID" value="NZ_QKYU01000003.1"/>
</dbReference>
<dbReference type="InterPro" id="IPR036097">
    <property type="entry name" value="HisK_dim/P_sf"/>
</dbReference>
<dbReference type="EMBL" id="QKYU01000003">
    <property type="protein sequence ID" value="PZW49201.1"/>
    <property type="molecule type" value="Genomic_DNA"/>
</dbReference>
<dbReference type="CDD" id="cd00082">
    <property type="entry name" value="HisKA"/>
    <property type="match status" value="1"/>
</dbReference>
<evidence type="ECO:0000256" key="10">
    <source>
        <dbReference type="SAM" id="Phobius"/>
    </source>
</evidence>
<sequence length="597" mass="63306">MRRPCGLARRAAGRAAGLVARTVARTVAGLRAMPLRWQLVMAFLSVSIVPVLVASLVAAQLISGLFHENMERWLGDAARFVAARAIEETEDSERAAGIVATSLTIDTAQGGSTAMDLSAELLALAGYEVVAVYDATGHVIYWRGEAAPGDWLPREDASGFFLVSEAGRPSLLLGAARRFVSNGEALFVFIGDRWDRIIIDLPGASAALQVRAFTVSGGRAVHLRTPGMEPWLVPRSVLERMAAGTDSMVEKVATGDTLASGFAALRSASGQLVGIVASRLPSDISPLSHIRTQELFVMLALGAGLISTLVALVVSRLLSSPLQALTQGLRRVGDGDYAARIEGGGSRELLELAGGFNAMAEQLNALRQREALMHRRERFAALGEAAAVIAHEIRNPLGIIKTSVEVIGMRGAVPADKDRLIGFVIDEVRRIDGLVQDLLDYVRPKETIRIPVDLGEEMDRVLDFVGPELAARQIVPLLLAPATDTIVQGDPAALHQAFLNVVINAMDAMPGGGRLTVAVAREGEEVVVSIADSGGGVDPAIRDRMFDPFVTDKPHGTGLGLARVLDVVESHGGSVVCQSTPGQGATFTLRLPAHARI</sequence>
<keyword evidence="7 13" id="KW-0418">Kinase</keyword>
<dbReference type="GO" id="GO:0000155">
    <property type="term" value="F:phosphorelay sensor kinase activity"/>
    <property type="evidence" value="ECO:0007669"/>
    <property type="project" value="InterPro"/>
</dbReference>
<keyword evidence="10" id="KW-0812">Transmembrane</keyword>
<keyword evidence="10" id="KW-0472">Membrane</keyword>
<dbReference type="InterPro" id="IPR003594">
    <property type="entry name" value="HATPase_dom"/>
</dbReference>
<name>A0A2W7JBW9_9PROT</name>
<dbReference type="GO" id="GO:0005524">
    <property type="term" value="F:ATP binding"/>
    <property type="evidence" value="ECO:0007669"/>
    <property type="project" value="UniProtKB-KW"/>
</dbReference>
<dbReference type="Proteomes" id="UP000249688">
    <property type="component" value="Unassembled WGS sequence"/>
</dbReference>
<evidence type="ECO:0000256" key="9">
    <source>
        <dbReference type="ARBA" id="ARBA00023012"/>
    </source>
</evidence>
<evidence type="ECO:0000313" key="14">
    <source>
        <dbReference type="Proteomes" id="UP000249688"/>
    </source>
</evidence>
<evidence type="ECO:0000313" key="13">
    <source>
        <dbReference type="EMBL" id="PZW49201.1"/>
    </source>
</evidence>
<gene>
    <name evidence="13" type="ORF">C8P66_103228</name>
</gene>
<reference evidence="13 14" key="1">
    <citation type="submission" date="2018-06" db="EMBL/GenBank/DDBJ databases">
        <title>Genomic Encyclopedia of Archaeal and Bacterial Type Strains, Phase II (KMG-II): from individual species to whole genera.</title>
        <authorList>
            <person name="Goeker M."/>
        </authorList>
    </citation>
    <scope>NUCLEOTIDE SEQUENCE [LARGE SCALE GENOMIC DNA]</scope>
    <source>
        <strain evidence="13 14">DSM 24525</strain>
    </source>
</reference>
<dbReference type="InterPro" id="IPR036890">
    <property type="entry name" value="HATPase_C_sf"/>
</dbReference>
<dbReference type="Pfam" id="PF00672">
    <property type="entry name" value="HAMP"/>
    <property type="match status" value="1"/>
</dbReference>
<evidence type="ECO:0000256" key="8">
    <source>
        <dbReference type="ARBA" id="ARBA00022840"/>
    </source>
</evidence>
<dbReference type="PROSITE" id="PS50109">
    <property type="entry name" value="HIS_KIN"/>
    <property type="match status" value="1"/>
</dbReference>
<comment type="catalytic activity">
    <reaction evidence="1">
        <text>ATP + protein L-histidine = ADP + protein N-phospho-L-histidine.</text>
        <dbReference type="EC" id="2.7.13.3"/>
    </reaction>
</comment>
<keyword evidence="14" id="KW-1185">Reference proteome</keyword>
<dbReference type="InterPro" id="IPR003661">
    <property type="entry name" value="HisK_dim/P_dom"/>
</dbReference>
<dbReference type="CDD" id="cd06225">
    <property type="entry name" value="HAMP"/>
    <property type="match status" value="1"/>
</dbReference>
<dbReference type="PANTHER" id="PTHR43065:SF10">
    <property type="entry name" value="PEROXIDE STRESS-ACTIVATED HISTIDINE KINASE MAK3"/>
    <property type="match status" value="1"/>
</dbReference>
<keyword evidence="4" id="KW-0597">Phosphoprotein</keyword>
<evidence type="ECO:0000256" key="7">
    <source>
        <dbReference type="ARBA" id="ARBA00022777"/>
    </source>
</evidence>
<evidence type="ECO:0000256" key="5">
    <source>
        <dbReference type="ARBA" id="ARBA00022679"/>
    </source>
</evidence>
<comment type="subcellular location">
    <subcellularLocation>
        <location evidence="2">Membrane</location>
    </subcellularLocation>
</comment>
<dbReference type="InterPro" id="IPR004358">
    <property type="entry name" value="Sig_transdc_His_kin-like_C"/>
</dbReference>
<dbReference type="EC" id="2.7.13.3" evidence="3"/>
<dbReference type="SMART" id="SM00388">
    <property type="entry name" value="HisKA"/>
    <property type="match status" value="1"/>
</dbReference>